<protein>
    <submittedName>
        <fullName evidence="1">Uncharacterized protein</fullName>
    </submittedName>
</protein>
<name>A0ABS1KTR5_9BACT</name>
<dbReference type="EMBL" id="JAERRB010000005">
    <property type="protein sequence ID" value="MBL0742774.1"/>
    <property type="molecule type" value="Genomic_DNA"/>
</dbReference>
<dbReference type="Proteomes" id="UP000613030">
    <property type="component" value="Unassembled WGS sequence"/>
</dbReference>
<gene>
    <name evidence="1" type="ORF">JI741_16225</name>
</gene>
<comment type="caution">
    <text evidence="1">The sequence shown here is derived from an EMBL/GenBank/DDBJ whole genome shotgun (WGS) entry which is preliminary data.</text>
</comment>
<reference evidence="1 2" key="1">
    <citation type="submission" date="2021-01" db="EMBL/GenBank/DDBJ databases">
        <title>Chryseolinea sp. Jin1 Genome sequencing and assembly.</title>
        <authorList>
            <person name="Kim I."/>
        </authorList>
    </citation>
    <scope>NUCLEOTIDE SEQUENCE [LARGE SCALE GENOMIC DNA]</scope>
    <source>
        <strain evidence="1 2">Jin1</strain>
    </source>
</reference>
<sequence>MSQAFVREGDEQSLSDISPTLTALVNLLTRENGGIKVYEKRTETDAAGKTLHVMSNGLTYFKNDQGKWDVKL</sequence>
<keyword evidence="2" id="KW-1185">Reference proteome</keyword>
<organism evidence="1 2">
    <name type="scientific">Chryseolinea lacunae</name>
    <dbReference type="NCBI Taxonomy" id="2801331"/>
    <lineage>
        <taxon>Bacteria</taxon>
        <taxon>Pseudomonadati</taxon>
        <taxon>Bacteroidota</taxon>
        <taxon>Cytophagia</taxon>
        <taxon>Cytophagales</taxon>
        <taxon>Fulvivirgaceae</taxon>
        <taxon>Chryseolinea</taxon>
    </lineage>
</organism>
<evidence type="ECO:0000313" key="2">
    <source>
        <dbReference type="Proteomes" id="UP000613030"/>
    </source>
</evidence>
<proteinExistence type="predicted"/>
<evidence type="ECO:0000313" key="1">
    <source>
        <dbReference type="EMBL" id="MBL0742774.1"/>
    </source>
</evidence>
<accession>A0ABS1KTR5</accession>
<dbReference type="RefSeq" id="WP_202011379.1">
    <property type="nucleotide sequence ID" value="NZ_JAERRB010000005.1"/>
</dbReference>